<dbReference type="EMBL" id="NBSK02000008">
    <property type="protein sequence ID" value="KAJ0193110.1"/>
    <property type="molecule type" value="Genomic_DNA"/>
</dbReference>
<evidence type="ECO:0000313" key="2">
    <source>
        <dbReference type="Proteomes" id="UP000235145"/>
    </source>
</evidence>
<dbReference type="Proteomes" id="UP000235145">
    <property type="component" value="Unassembled WGS sequence"/>
</dbReference>
<keyword evidence="2" id="KW-1185">Reference proteome</keyword>
<organism evidence="1 2">
    <name type="scientific">Lactuca sativa</name>
    <name type="common">Garden lettuce</name>
    <dbReference type="NCBI Taxonomy" id="4236"/>
    <lineage>
        <taxon>Eukaryota</taxon>
        <taxon>Viridiplantae</taxon>
        <taxon>Streptophyta</taxon>
        <taxon>Embryophyta</taxon>
        <taxon>Tracheophyta</taxon>
        <taxon>Spermatophyta</taxon>
        <taxon>Magnoliopsida</taxon>
        <taxon>eudicotyledons</taxon>
        <taxon>Gunneridae</taxon>
        <taxon>Pentapetalae</taxon>
        <taxon>asterids</taxon>
        <taxon>campanulids</taxon>
        <taxon>Asterales</taxon>
        <taxon>Asteraceae</taxon>
        <taxon>Cichorioideae</taxon>
        <taxon>Cichorieae</taxon>
        <taxon>Lactucinae</taxon>
        <taxon>Lactuca</taxon>
    </lineage>
</organism>
<sequence length="150" mass="17137">MVKMNNLGIKKTQHEINIKFLNNVFEIWKMVKLIIQGNPAIHTETLYNLYGELQSYESSIDPPTTTAFGGPLAFVSTTSQNQIPFNDQNFNHFNQATSFQSQTLQSDLNDEADYQQLCALVANTNLQRFLPNHGQSNLRKNSKQTILWTK</sequence>
<name>A0A9R1UUE7_LACSA</name>
<comment type="caution">
    <text evidence="1">The sequence shown here is derived from an EMBL/GenBank/DDBJ whole genome shotgun (WGS) entry which is preliminary data.</text>
</comment>
<protein>
    <submittedName>
        <fullName evidence="1">Uncharacterized protein</fullName>
    </submittedName>
</protein>
<evidence type="ECO:0000313" key="1">
    <source>
        <dbReference type="EMBL" id="KAJ0193110.1"/>
    </source>
</evidence>
<accession>A0A9R1UUE7</accession>
<proteinExistence type="predicted"/>
<reference evidence="1 2" key="1">
    <citation type="journal article" date="2017" name="Nat. Commun.">
        <title>Genome assembly with in vitro proximity ligation data and whole-genome triplication in lettuce.</title>
        <authorList>
            <person name="Reyes-Chin-Wo S."/>
            <person name="Wang Z."/>
            <person name="Yang X."/>
            <person name="Kozik A."/>
            <person name="Arikit S."/>
            <person name="Song C."/>
            <person name="Xia L."/>
            <person name="Froenicke L."/>
            <person name="Lavelle D.O."/>
            <person name="Truco M.J."/>
            <person name="Xia R."/>
            <person name="Zhu S."/>
            <person name="Xu C."/>
            <person name="Xu H."/>
            <person name="Xu X."/>
            <person name="Cox K."/>
            <person name="Korf I."/>
            <person name="Meyers B.C."/>
            <person name="Michelmore R.W."/>
        </authorList>
    </citation>
    <scope>NUCLEOTIDE SEQUENCE [LARGE SCALE GENOMIC DNA]</scope>
    <source>
        <strain evidence="2">cv. Salinas</strain>
        <tissue evidence="1">Seedlings</tissue>
    </source>
</reference>
<dbReference type="AlphaFoldDB" id="A0A9R1UUE7"/>
<gene>
    <name evidence="1" type="ORF">LSAT_V11C800454000</name>
</gene>